<comment type="caution">
    <text evidence="2">The sequence shown here is derived from an EMBL/GenBank/DDBJ whole genome shotgun (WGS) entry which is preliminary data.</text>
</comment>
<reference evidence="2 3" key="1">
    <citation type="journal article" date="2020" name="Cell">
        <title>Large-Scale Comparative Analyses of Tick Genomes Elucidate Their Genetic Diversity and Vector Capacities.</title>
        <authorList>
            <consortium name="Tick Genome and Microbiome Consortium (TIGMIC)"/>
            <person name="Jia N."/>
            <person name="Wang J."/>
            <person name="Shi W."/>
            <person name="Du L."/>
            <person name="Sun Y."/>
            <person name="Zhan W."/>
            <person name="Jiang J.F."/>
            <person name="Wang Q."/>
            <person name="Zhang B."/>
            <person name="Ji P."/>
            <person name="Bell-Sakyi L."/>
            <person name="Cui X.M."/>
            <person name="Yuan T.T."/>
            <person name="Jiang B.G."/>
            <person name="Yang W.F."/>
            <person name="Lam T.T."/>
            <person name="Chang Q.C."/>
            <person name="Ding S.J."/>
            <person name="Wang X.J."/>
            <person name="Zhu J.G."/>
            <person name="Ruan X.D."/>
            <person name="Zhao L."/>
            <person name="Wei J.T."/>
            <person name="Ye R.Z."/>
            <person name="Que T.C."/>
            <person name="Du C.H."/>
            <person name="Zhou Y.H."/>
            <person name="Cheng J.X."/>
            <person name="Dai P.F."/>
            <person name="Guo W.B."/>
            <person name="Han X.H."/>
            <person name="Huang E.J."/>
            <person name="Li L.F."/>
            <person name="Wei W."/>
            <person name="Gao Y.C."/>
            <person name="Liu J.Z."/>
            <person name="Shao H.Z."/>
            <person name="Wang X."/>
            <person name="Wang C.C."/>
            <person name="Yang T.C."/>
            <person name="Huo Q.B."/>
            <person name="Li W."/>
            <person name="Chen H.Y."/>
            <person name="Chen S.E."/>
            <person name="Zhou L.G."/>
            <person name="Ni X.B."/>
            <person name="Tian J.H."/>
            <person name="Sheng Y."/>
            <person name="Liu T."/>
            <person name="Pan Y.S."/>
            <person name="Xia L.Y."/>
            <person name="Li J."/>
            <person name="Zhao F."/>
            <person name="Cao W.C."/>
        </authorList>
    </citation>
    <scope>NUCLEOTIDE SEQUENCE [LARGE SCALE GENOMIC DNA]</scope>
    <source>
        <strain evidence="2">HaeL-2018</strain>
    </source>
</reference>
<proteinExistence type="predicted"/>
<dbReference type="AlphaFoldDB" id="A0A9J6GAK7"/>
<keyword evidence="3" id="KW-1185">Reference proteome</keyword>
<protein>
    <recommendedName>
        <fullName evidence="1">PiggyBac transposable element-derived protein domain-containing protein</fullName>
    </recommendedName>
</protein>
<organism evidence="2 3">
    <name type="scientific">Haemaphysalis longicornis</name>
    <name type="common">Bush tick</name>
    <dbReference type="NCBI Taxonomy" id="44386"/>
    <lineage>
        <taxon>Eukaryota</taxon>
        <taxon>Metazoa</taxon>
        <taxon>Ecdysozoa</taxon>
        <taxon>Arthropoda</taxon>
        <taxon>Chelicerata</taxon>
        <taxon>Arachnida</taxon>
        <taxon>Acari</taxon>
        <taxon>Parasitiformes</taxon>
        <taxon>Ixodida</taxon>
        <taxon>Ixodoidea</taxon>
        <taxon>Ixodidae</taxon>
        <taxon>Haemaphysalinae</taxon>
        <taxon>Haemaphysalis</taxon>
    </lineage>
</organism>
<dbReference type="OMA" id="WILYRND"/>
<dbReference type="OrthoDB" id="123207at2759"/>
<dbReference type="EMBL" id="JABSTR010000005">
    <property type="protein sequence ID" value="KAH9371927.1"/>
    <property type="molecule type" value="Genomic_DNA"/>
</dbReference>
<dbReference type="Pfam" id="PF13843">
    <property type="entry name" value="DDE_Tnp_1_7"/>
    <property type="match status" value="1"/>
</dbReference>
<dbReference type="Proteomes" id="UP000821853">
    <property type="component" value="Chromosome 3"/>
</dbReference>
<dbReference type="PANTHER" id="PTHR47272:SF2">
    <property type="entry name" value="PIGGYBAC TRANSPOSABLE ELEMENT-DERIVED PROTEIN 3-LIKE"/>
    <property type="match status" value="1"/>
</dbReference>
<feature type="domain" description="PiggyBac transposable element-derived protein" evidence="1">
    <location>
        <begin position="5"/>
        <end position="109"/>
    </location>
</feature>
<dbReference type="PANTHER" id="PTHR47272">
    <property type="entry name" value="DDE_TNP_1_7 DOMAIN-CONTAINING PROTEIN"/>
    <property type="match status" value="1"/>
</dbReference>
<name>A0A9J6GAK7_HAELO</name>
<sequence>MKSPRGTADQSTRSDNAVACIKWVDKKPIAMVSDAFWYRAKRHMQKVVQKREEIFGRAGPSVVKHYNEKMGEVDLADRMLSFYSQRSRTSRWTMHTMLHMVDLACVNCWLRYRSDKLAQGLAKRSVMDYPNFKLCIAETLISENATDIASDDEDGAVTVPRKRANELPPVGFRKKDAMHLPLKDDLQNASRCRKPGCNMKTRHRCSWCDIYFCIELGRNCFFEFHA</sequence>
<evidence type="ECO:0000313" key="3">
    <source>
        <dbReference type="Proteomes" id="UP000821853"/>
    </source>
</evidence>
<accession>A0A9J6GAK7</accession>
<dbReference type="VEuPathDB" id="VectorBase:HLOH_049058"/>
<evidence type="ECO:0000313" key="2">
    <source>
        <dbReference type="EMBL" id="KAH9371927.1"/>
    </source>
</evidence>
<evidence type="ECO:0000259" key="1">
    <source>
        <dbReference type="Pfam" id="PF13843"/>
    </source>
</evidence>
<dbReference type="InterPro" id="IPR029526">
    <property type="entry name" value="PGBD"/>
</dbReference>
<gene>
    <name evidence="2" type="ORF">HPB48_021054</name>
</gene>